<feature type="transmembrane region" description="Helical" evidence="1">
    <location>
        <begin position="7"/>
        <end position="25"/>
    </location>
</feature>
<dbReference type="STRING" id="1278311.GCA_000428705_00902"/>
<gene>
    <name evidence="2" type="ORF">NCTC10138_00705</name>
</gene>
<keyword evidence="1" id="KW-0472">Membrane</keyword>
<protein>
    <submittedName>
        <fullName evidence="2">Predicted membrane protein</fullName>
    </submittedName>
</protein>
<feature type="transmembrane region" description="Helical" evidence="1">
    <location>
        <begin position="183"/>
        <end position="200"/>
    </location>
</feature>
<organism evidence="2 3">
    <name type="scientific">Haploplasma axanthum</name>
    <name type="common">Acholeplasma axanthum</name>
    <dbReference type="NCBI Taxonomy" id="29552"/>
    <lineage>
        <taxon>Bacteria</taxon>
        <taxon>Bacillati</taxon>
        <taxon>Mycoplasmatota</taxon>
        <taxon>Mollicutes</taxon>
        <taxon>Acholeplasmatales</taxon>
        <taxon>Acholeplasmataceae</taxon>
        <taxon>Haploplasma</taxon>
    </lineage>
</organism>
<dbReference type="Pfam" id="PF09997">
    <property type="entry name" value="DUF2238"/>
    <property type="match status" value="1"/>
</dbReference>
<proteinExistence type="predicted"/>
<feature type="transmembrane region" description="Helical" evidence="1">
    <location>
        <begin position="126"/>
        <end position="146"/>
    </location>
</feature>
<dbReference type="RefSeq" id="WP_026390463.1">
    <property type="nucleotide sequence ID" value="NZ_LR215048.1"/>
</dbReference>
<feature type="transmembrane region" description="Helical" evidence="1">
    <location>
        <begin position="67"/>
        <end position="85"/>
    </location>
</feature>
<name>A0A449BD24_HAPAX</name>
<evidence type="ECO:0000256" key="1">
    <source>
        <dbReference type="SAM" id="Phobius"/>
    </source>
</evidence>
<feature type="transmembrane region" description="Helical" evidence="1">
    <location>
        <begin position="97"/>
        <end position="114"/>
    </location>
</feature>
<dbReference type="OrthoDB" id="4966203at2"/>
<evidence type="ECO:0000313" key="2">
    <source>
        <dbReference type="EMBL" id="VEU80336.1"/>
    </source>
</evidence>
<reference evidence="2 3" key="1">
    <citation type="submission" date="2019-01" db="EMBL/GenBank/DDBJ databases">
        <authorList>
            <consortium name="Pathogen Informatics"/>
        </authorList>
    </citation>
    <scope>NUCLEOTIDE SEQUENCE [LARGE SCALE GENOMIC DNA]</scope>
    <source>
        <strain evidence="2 3">NCTC10138</strain>
    </source>
</reference>
<accession>A0A449BD24</accession>
<keyword evidence="1" id="KW-1133">Transmembrane helix</keyword>
<dbReference type="Proteomes" id="UP000289841">
    <property type="component" value="Chromosome"/>
</dbReference>
<keyword evidence="1" id="KW-0812">Transmembrane</keyword>
<evidence type="ECO:0000313" key="3">
    <source>
        <dbReference type="Proteomes" id="UP000289841"/>
    </source>
</evidence>
<dbReference type="EMBL" id="LR215048">
    <property type="protein sequence ID" value="VEU80336.1"/>
    <property type="molecule type" value="Genomic_DNA"/>
</dbReference>
<dbReference type="KEGG" id="aaxa:NCTC10138_00705"/>
<dbReference type="InterPro" id="IPR014509">
    <property type="entry name" value="YjdF-like"/>
</dbReference>
<keyword evidence="3" id="KW-1185">Reference proteome</keyword>
<feature type="transmembrane region" description="Helical" evidence="1">
    <location>
        <begin position="37"/>
        <end position="55"/>
    </location>
</feature>
<sequence>MLKKFNYTTRTLLVLLITFAFYDHFSKSNYDITVGPYSVLINASFIIIITFLPAILEKINIKISNGLYYFIISSFMTGLIGGVVFKLYRKLKYVDTLVHFANGALITIIAFSLIKLEVQNWSKHIVVILVVSVMFSITIGTIWEIYEFVADLLTDGNMQRYRDVVTEIDFVGQKALVDTMRDIIVDTLGAILASSVLYLSNLKSKRIINSLSLEYIDNK</sequence>
<dbReference type="AlphaFoldDB" id="A0A449BD24"/>